<evidence type="ECO:0000313" key="16">
    <source>
        <dbReference type="EMBL" id="EDO49737.1"/>
    </source>
</evidence>
<evidence type="ECO:0000256" key="3">
    <source>
        <dbReference type="ARBA" id="ARBA00012191"/>
    </source>
</evidence>
<dbReference type="eggNOG" id="KOG0055">
    <property type="taxonomic scope" value="Eukaryota"/>
</dbReference>
<keyword evidence="17" id="KW-1185">Reference proteome</keyword>
<dbReference type="Pfam" id="PF00005">
    <property type="entry name" value="ABC_tran"/>
    <property type="match status" value="2"/>
</dbReference>
<dbReference type="InterPro" id="IPR003593">
    <property type="entry name" value="AAA+_ATPase"/>
</dbReference>
<name>A7RFK3_NEMVE</name>
<dbReference type="FunFam" id="1.20.1560.10:FF:000121">
    <property type="entry name" value="ABC transporter B family member 9"/>
    <property type="match status" value="1"/>
</dbReference>
<evidence type="ECO:0000256" key="9">
    <source>
        <dbReference type="ARBA" id="ARBA00022967"/>
    </source>
</evidence>
<dbReference type="PROSITE" id="PS50929">
    <property type="entry name" value="ABC_TM1F"/>
    <property type="match status" value="2"/>
</dbReference>
<comment type="subcellular location">
    <subcellularLocation>
        <location evidence="1">Membrane</location>
        <topology evidence="1">Multi-pass membrane protein</topology>
    </subcellularLocation>
</comment>
<accession>A7RFK3</accession>
<feature type="transmembrane region" description="Helical" evidence="13">
    <location>
        <begin position="592"/>
        <end position="610"/>
    </location>
</feature>
<feature type="transmembrane region" description="Helical" evidence="13">
    <location>
        <begin position="80"/>
        <end position="100"/>
    </location>
</feature>
<dbReference type="InterPro" id="IPR017871">
    <property type="entry name" value="ABC_transporter-like_CS"/>
</dbReference>
<dbReference type="FunFam" id="3.40.50.300:FF:000302">
    <property type="entry name" value="ATP-binding cassette subfamily B member 5"/>
    <property type="match status" value="1"/>
</dbReference>
<protein>
    <recommendedName>
        <fullName evidence="3">ABC-type xenobiotic transporter</fullName>
        <ecNumber evidence="3">7.6.2.2</ecNumber>
    </recommendedName>
</protein>
<evidence type="ECO:0000256" key="2">
    <source>
        <dbReference type="ARBA" id="ARBA00007577"/>
    </source>
</evidence>
<keyword evidence="6" id="KW-0677">Repeat</keyword>
<keyword evidence="12" id="KW-0325">Glycoprotein</keyword>
<feature type="transmembrane region" description="Helical" evidence="13">
    <location>
        <begin position="671"/>
        <end position="690"/>
    </location>
</feature>
<feature type="domain" description="ABC transporter" evidence="14">
    <location>
        <begin position="872"/>
        <end position="1110"/>
    </location>
</feature>
<keyword evidence="9" id="KW-1278">Translocase</keyword>
<dbReference type="CDD" id="cd03249">
    <property type="entry name" value="ABC_MTABC3_MDL1_MDL2"/>
    <property type="match status" value="2"/>
</dbReference>
<dbReference type="InParanoid" id="A7RFK3"/>
<dbReference type="PANTHER" id="PTHR43394">
    <property type="entry name" value="ATP-DEPENDENT PERMEASE MDL1, MITOCHONDRIAL"/>
    <property type="match status" value="1"/>
</dbReference>
<reference evidence="16 17" key="1">
    <citation type="journal article" date="2007" name="Science">
        <title>Sea anemone genome reveals ancestral eumetazoan gene repertoire and genomic organization.</title>
        <authorList>
            <person name="Putnam N.H."/>
            <person name="Srivastava M."/>
            <person name="Hellsten U."/>
            <person name="Dirks B."/>
            <person name="Chapman J."/>
            <person name="Salamov A."/>
            <person name="Terry A."/>
            <person name="Shapiro H."/>
            <person name="Lindquist E."/>
            <person name="Kapitonov V.V."/>
            <person name="Jurka J."/>
            <person name="Genikhovich G."/>
            <person name="Grigoriev I.V."/>
            <person name="Lucas S.M."/>
            <person name="Steele R.E."/>
            <person name="Finnerty J.R."/>
            <person name="Technau U."/>
            <person name="Martindale M.Q."/>
            <person name="Rokhsar D.S."/>
        </authorList>
    </citation>
    <scope>NUCLEOTIDE SEQUENCE [LARGE SCALE GENOMIC DNA]</scope>
    <source>
        <strain evidence="17">CH2 X CH6</strain>
    </source>
</reference>
<dbReference type="Gene3D" id="3.40.50.300">
    <property type="entry name" value="P-loop containing nucleotide triphosphate hydrolases"/>
    <property type="match status" value="2"/>
</dbReference>
<dbReference type="PhylomeDB" id="A7RFK3"/>
<dbReference type="InterPro" id="IPR003439">
    <property type="entry name" value="ABC_transporter-like_ATP-bd"/>
</dbReference>
<dbReference type="AlphaFoldDB" id="A7RFK3"/>
<dbReference type="PROSITE" id="PS50893">
    <property type="entry name" value="ABC_TRANSPORTER_2"/>
    <property type="match status" value="2"/>
</dbReference>
<dbReference type="InterPro" id="IPR036640">
    <property type="entry name" value="ABC1_TM_sf"/>
</dbReference>
<feature type="domain" description="ABC transporter" evidence="14">
    <location>
        <begin position="282"/>
        <end position="518"/>
    </location>
</feature>
<gene>
    <name evidence="16" type="ORF">NEMVEDRAFT_v1g237874</name>
</gene>
<evidence type="ECO:0000256" key="5">
    <source>
        <dbReference type="ARBA" id="ARBA00022692"/>
    </source>
</evidence>
<dbReference type="Proteomes" id="UP000001593">
    <property type="component" value="Unassembled WGS sequence"/>
</dbReference>
<dbReference type="GO" id="GO:0042626">
    <property type="term" value="F:ATPase-coupled transmembrane transporter activity"/>
    <property type="evidence" value="ECO:0000318"/>
    <property type="project" value="GO_Central"/>
</dbReference>
<comment type="similarity">
    <text evidence="2">Belongs to the ABC transporter superfamily. ABCB family. Multidrug resistance exporter (TC 3.A.1.201) subfamily.</text>
</comment>
<dbReference type="HOGENOM" id="CLU_000604_17_2_1"/>
<dbReference type="Gene3D" id="1.20.1560.10">
    <property type="entry name" value="ABC transporter type 1, transmembrane domain"/>
    <property type="match status" value="2"/>
</dbReference>
<feature type="domain" description="ABC transmembrane type-1" evidence="15">
    <location>
        <begin position="1"/>
        <end position="247"/>
    </location>
</feature>
<dbReference type="InterPro" id="IPR011527">
    <property type="entry name" value="ABC1_TM_dom"/>
</dbReference>
<keyword evidence="7" id="KW-0547">Nucleotide-binding</keyword>
<feature type="transmembrane region" description="Helical" evidence="13">
    <location>
        <begin position="106"/>
        <end position="129"/>
    </location>
</feature>
<evidence type="ECO:0000256" key="12">
    <source>
        <dbReference type="ARBA" id="ARBA00023180"/>
    </source>
</evidence>
<dbReference type="GO" id="GO:0005524">
    <property type="term" value="F:ATP binding"/>
    <property type="evidence" value="ECO:0007669"/>
    <property type="project" value="UniProtKB-KW"/>
</dbReference>
<feature type="transmembrane region" description="Helical" evidence="13">
    <location>
        <begin position="547"/>
        <end position="571"/>
    </location>
</feature>
<evidence type="ECO:0000256" key="4">
    <source>
        <dbReference type="ARBA" id="ARBA00022448"/>
    </source>
</evidence>
<dbReference type="OMA" id="GYFRLAM"/>
<feature type="transmembrane region" description="Helical" evidence="13">
    <location>
        <begin position="784"/>
        <end position="802"/>
    </location>
</feature>
<sequence length="1118" mass="121177">MTDLAIYYIYLAIGALIVAYLQAGFFQYTAVRQAKRIRCNFFKAVMRQDIGWFDTYDAGELNNRLTEDISKVVDGLGSKVGLVVQFTTTFLAGFIMGFAYSWKLTLVILALTPLMVIAGGIMGKVISVFTSKELEAYAKAGAIAEEVLSSIRTVAAFGGEKKECERYNSHLGEAQAFGVKKGLSTGLGFGFFQLIMFGSYSLAFWYGAVLVADKAINSGDLLVVFFSVMVGATQLGQAGPNIEAIATARGAAYELYSIIDRQPPIDSSSEEGLKPASVKGDIDFTDIHFQYPSRPDVKVLKGLHLTIRSGQTVALVGESGCGKSTLIKLVQRFYDPAEGTVCMDGIDIRSLNLKWLRQHIGVVSQEPILFATTVAENIRYGREGITQAEIEKATKMANAHDFIRNLPQGYNTVVGERGAQMSGGQKQRIAIARALVKNPTLLILDEATSALDTESEKIVQAALDKASEGRTTLVIAHRLSTIRNATVIAAIQDGVVVEKGSHNELMATDGLYRQLITLQGKHNHKVLEEEAEPGSALRVLRMNSDQWPVMVVGVISALINGLLPMSFALLLGEILNVFTLVNTDEMKKEATFWALMFLVMGGASFFTQIFQNYMFAISGEALTVKIRRLSFKSLLRQEMAFFDDPFHTTGALTTALATHASDVKGAAGSRLGTLALGLSTVVASAIYAFYNGWKLSLVVCAFIPFIVLAGALHMKAFTGDHGGKDDYIESGKIAVEAFENVRTIATLGREHTFFEHYSRSIDGPHKVAVRRAHLSGASYGLTEAIMFLCNAACFRFGAYLIVQGEMDMPRVMKVVMCIVIAGLVAGQISSLSPDYQKARTAAGKIFKLLDRTPAIDSASENGLQPAAVRGTVQVRSVRFKYPTRPNVKVLRGLSLEVNQGQTLALVGPSGCGKSTTVSLLERFYDPEDGEMAIDNANVRQLNLKWLRSKIGIVSQEPVLFGYSIAQNIAYGDNSREVSMAEIETAAKAANIHNFICGLPKGYDTEVGDKGTLISGGQKQRIAIARALIRNPPILLLDEATSALDTESEKVVQDALDAASEGRTVIMIAHRLSTVKNADVICVIDHGRVAEQGTHQELMAMNGIYTGLVTAQMVSGNTS</sequence>
<feature type="transmembrane region" description="Helical" evidence="13">
    <location>
        <begin position="187"/>
        <end position="208"/>
    </location>
</feature>
<dbReference type="SMART" id="SM00382">
    <property type="entry name" value="AAA"/>
    <property type="match status" value="2"/>
</dbReference>
<feature type="transmembrane region" description="Helical" evidence="13">
    <location>
        <begin position="697"/>
        <end position="717"/>
    </location>
</feature>
<evidence type="ECO:0000256" key="7">
    <source>
        <dbReference type="ARBA" id="ARBA00022741"/>
    </source>
</evidence>
<evidence type="ECO:0000256" key="11">
    <source>
        <dbReference type="ARBA" id="ARBA00023136"/>
    </source>
</evidence>
<proteinExistence type="inferred from homology"/>
<dbReference type="CDD" id="cd18578">
    <property type="entry name" value="ABC_6TM_Pgp_ABCB1_D2_like"/>
    <property type="match status" value="1"/>
</dbReference>
<feature type="domain" description="ABC transmembrane type-1" evidence="15">
    <location>
        <begin position="551"/>
        <end position="837"/>
    </location>
</feature>
<evidence type="ECO:0000256" key="1">
    <source>
        <dbReference type="ARBA" id="ARBA00004141"/>
    </source>
</evidence>
<keyword evidence="5 13" id="KW-0812">Transmembrane</keyword>
<evidence type="ECO:0000256" key="10">
    <source>
        <dbReference type="ARBA" id="ARBA00022989"/>
    </source>
</evidence>
<feature type="transmembrane region" description="Helical" evidence="13">
    <location>
        <begin position="814"/>
        <end position="832"/>
    </location>
</feature>
<dbReference type="Pfam" id="PF00664">
    <property type="entry name" value="ABC_membrane"/>
    <property type="match status" value="2"/>
</dbReference>
<evidence type="ECO:0000256" key="8">
    <source>
        <dbReference type="ARBA" id="ARBA00022840"/>
    </source>
</evidence>
<dbReference type="EC" id="7.6.2.2" evidence="3"/>
<evidence type="ECO:0000259" key="15">
    <source>
        <dbReference type="PROSITE" id="PS50929"/>
    </source>
</evidence>
<keyword evidence="8" id="KW-0067">ATP-binding</keyword>
<keyword evidence="4" id="KW-0813">Transport</keyword>
<dbReference type="SUPFAM" id="SSF52540">
    <property type="entry name" value="P-loop containing nucleoside triphosphate hydrolases"/>
    <property type="match status" value="2"/>
</dbReference>
<dbReference type="GO" id="GO:0055085">
    <property type="term" value="P:transmembrane transport"/>
    <property type="evidence" value="ECO:0000318"/>
    <property type="project" value="GO_Central"/>
</dbReference>
<dbReference type="FunFam" id="3.40.50.300:FF:000479">
    <property type="entry name" value="Multidrug resistance protein 1A"/>
    <property type="match status" value="1"/>
</dbReference>
<dbReference type="GO" id="GO:0016020">
    <property type="term" value="C:membrane"/>
    <property type="evidence" value="ECO:0000318"/>
    <property type="project" value="GO_Central"/>
</dbReference>
<dbReference type="FunFam" id="1.20.1560.10:FF:000018">
    <property type="entry name" value="ATP-binding cassette subfamily B member 11"/>
    <property type="match status" value="1"/>
</dbReference>
<dbReference type="GO" id="GO:0016887">
    <property type="term" value="F:ATP hydrolysis activity"/>
    <property type="evidence" value="ECO:0007669"/>
    <property type="project" value="InterPro"/>
</dbReference>
<evidence type="ECO:0000256" key="6">
    <source>
        <dbReference type="ARBA" id="ARBA00022737"/>
    </source>
</evidence>
<dbReference type="SUPFAM" id="SSF90123">
    <property type="entry name" value="ABC transporter transmembrane region"/>
    <property type="match status" value="2"/>
</dbReference>
<dbReference type="InterPro" id="IPR039421">
    <property type="entry name" value="Type_1_exporter"/>
</dbReference>
<dbReference type="CDD" id="cd18577">
    <property type="entry name" value="ABC_6TM_Pgp_ABCB1_D1_like"/>
    <property type="match status" value="1"/>
</dbReference>
<dbReference type="PROSITE" id="PS00211">
    <property type="entry name" value="ABC_TRANSPORTER_1"/>
    <property type="match status" value="2"/>
</dbReference>
<dbReference type="EMBL" id="DS469508">
    <property type="protein sequence ID" value="EDO49737.1"/>
    <property type="molecule type" value="Genomic_DNA"/>
</dbReference>
<dbReference type="InterPro" id="IPR027417">
    <property type="entry name" value="P-loop_NTPase"/>
</dbReference>
<keyword evidence="11 13" id="KW-0472">Membrane</keyword>
<organism evidence="16 17">
    <name type="scientific">Nematostella vectensis</name>
    <name type="common">Starlet sea anemone</name>
    <dbReference type="NCBI Taxonomy" id="45351"/>
    <lineage>
        <taxon>Eukaryota</taxon>
        <taxon>Metazoa</taxon>
        <taxon>Cnidaria</taxon>
        <taxon>Anthozoa</taxon>
        <taxon>Hexacorallia</taxon>
        <taxon>Actiniaria</taxon>
        <taxon>Edwardsiidae</taxon>
        <taxon>Nematostella</taxon>
    </lineage>
</organism>
<evidence type="ECO:0000259" key="14">
    <source>
        <dbReference type="PROSITE" id="PS50893"/>
    </source>
</evidence>
<dbReference type="PANTHER" id="PTHR43394:SF27">
    <property type="entry name" value="ATP-DEPENDENT TRANSLOCASE ABCB1-LIKE"/>
    <property type="match status" value="1"/>
</dbReference>
<dbReference type="GO" id="GO:0008559">
    <property type="term" value="F:ABC-type xenobiotic transporter activity"/>
    <property type="evidence" value="ECO:0007669"/>
    <property type="project" value="UniProtKB-EC"/>
</dbReference>
<keyword evidence="10 13" id="KW-1133">Transmembrane helix</keyword>
<feature type="transmembrane region" description="Helical" evidence="13">
    <location>
        <begin position="6"/>
        <end position="28"/>
    </location>
</feature>
<evidence type="ECO:0000256" key="13">
    <source>
        <dbReference type="SAM" id="Phobius"/>
    </source>
</evidence>
<evidence type="ECO:0000313" key="17">
    <source>
        <dbReference type="Proteomes" id="UP000001593"/>
    </source>
</evidence>